<accession>A0AAD6XAI1</accession>
<organism evidence="1 2">
    <name type="scientific">Mycena alexandri</name>
    <dbReference type="NCBI Taxonomy" id="1745969"/>
    <lineage>
        <taxon>Eukaryota</taxon>
        <taxon>Fungi</taxon>
        <taxon>Dikarya</taxon>
        <taxon>Basidiomycota</taxon>
        <taxon>Agaricomycotina</taxon>
        <taxon>Agaricomycetes</taxon>
        <taxon>Agaricomycetidae</taxon>
        <taxon>Agaricales</taxon>
        <taxon>Marasmiineae</taxon>
        <taxon>Mycenaceae</taxon>
        <taxon>Mycena</taxon>
    </lineage>
</organism>
<keyword evidence="2" id="KW-1185">Reference proteome</keyword>
<dbReference type="EMBL" id="JARJCM010000033">
    <property type="protein sequence ID" value="KAJ7038154.1"/>
    <property type="molecule type" value="Genomic_DNA"/>
</dbReference>
<evidence type="ECO:0000313" key="2">
    <source>
        <dbReference type="Proteomes" id="UP001218188"/>
    </source>
</evidence>
<reference evidence="1" key="1">
    <citation type="submission" date="2023-03" db="EMBL/GenBank/DDBJ databases">
        <title>Massive genome expansion in bonnet fungi (Mycena s.s.) driven by repeated elements and novel gene families across ecological guilds.</title>
        <authorList>
            <consortium name="Lawrence Berkeley National Laboratory"/>
            <person name="Harder C.B."/>
            <person name="Miyauchi S."/>
            <person name="Viragh M."/>
            <person name="Kuo A."/>
            <person name="Thoen E."/>
            <person name="Andreopoulos B."/>
            <person name="Lu D."/>
            <person name="Skrede I."/>
            <person name="Drula E."/>
            <person name="Henrissat B."/>
            <person name="Morin E."/>
            <person name="Kohler A."/>
            <person name="Barry K."/>
            <person name="LaButti K."/>
            <person name="Morin E."/>
            <person name="Salamov A."/>
            <person name="Lipzen A."/>
            <person name="Mereny Z."/>
            <person name="Hegedus B."/>
            <person name="Baldrian P."/>
            <person name="Stursova M."/>
            <person name="Weitz H."/>
            <person name="Taylor A."/>
            <person name="Grigoriev I.V."/>
            <person name="Nagy L.G."/>
            <person name="Martin F."/>
            <person name="Kauserud H."/>
        </authorList>
    </citation>
    <scope>NUCLEOTIDE SEQUENCE</scope>
    <source>
        <strain evidence="1">CBHHK200</strain>
    </source>
</reference>
<protein>
    <submittedName>
        <fullName evidence="1">Uncharacterized protein</fullName>
    </submittedName>
</protein>
<dbReference type="InterPro" id="IPR023213">
    <property type="entry name" value="CAT-like_dom_sf"/>
</dbReference>
<dbReference type="Gene3D" id="3.30.559.10">
    <property type="entry name" value="Chloramphenicol acetyltransferase-like domain"/>
    <property type="match status" value="1"/>
</dbReference>
<gene>
    <name evidence="1" type="ORF">C8F04DRAFT_370422</name>
</gene>
<sequence length="363" mass="40538">MARAISPKPQTEYTSHAISCHDLPFQSIVTYGFIVDGHLHRLRLRNTLEKLIVERWNILGARIGKDAQGRFEYRVPSVFNDEIEAFTFDNDALATPLADHFQIPAPTLEPSMFTPSASTIFQPPGHLRHDHVSRYESLGQPILHLQIVQFSDEKTSVGLTVPACFCDSWGMKELLSAWSSVLAKGGNTEDVPALIEDTMILENIAPEVVSDGTPGSLSIHRAPSEPLTDSRNESCARGLFMPAEVLVKMTEECRTELTAEADEVGVDEEDVLLAWLVKRLYSTDLPDRPLAVSIPVNLRDKLPALANRVYLHNAIHMTTRLFQSLHASSLCKKLLAHWRIKHGPTLPQTIWARAFHRTPNVSC</sequence>
<comment type="caution">
    <text evidence="1">The sequence shown here is derived from an EMBL/GenBank/DDBJ whole genome shotgun (WGS) entry which is preliminary data.</text>
</comment>
<name>A0AAD6XAI1_9AGAR</name>
<dbReference type="Proteomes" id="UP001218188">
    <property type="component" value="Unassembled WGS sequence"/>
</dbReference>
<dbReference type="AlphaFoldDB" id="A0AAD6XAI1"/>
<proteinExistence type="predicted"/>
<evidence type="ECO:0000313" key="1">
    <source>
        <dbReference type="EMBL" id="KAJ7038154.1"/>
    </source>
</evidence>